<feature type="domain" description="UBX" evidence="5">
    <location>
        <begin position="187"/>
        <end position="267"/>
    </location>
</feature>
<evidence type="ECO:0000313" key="10">
    <source>
        <dbReference type="Proteomes" id="UP001431209"/>
    </source>
</evidence>
<dbReference type="EMBL" id="JAOPGA020000508">
    <property type="protein sequence ID" value="KAL0479191.1"/>
    <property type="molecule type" value="Genomic_DNA"/>
</dbReference>
<dbReference type="Pfam" id="PF00789">
    <property type="entry name" value="UBX"/>
    <property type="match status" value="1"/>
</dbReference>
<dbReference type="InterPro" id="IPR016130">
    <property type="entry name" value="Tyr_Pase_AS"/>
</dbReference>
<dbReference type="PROSITE" id="PS50033">
    <property type="entry name" value="UBX"/>
    <property type="match status" value="1"/>
</dbReference>
<evidence type="ECO:0000259" key="6">
    <source>
        <dbReference type="PROSITE" id="PS50054"/>
    </source>
</evidence>
<dbReference type="InterPro" id="IPR000340">
    <property type="entry name" value="Dual-sp_phosphatase_cat-dom"/>
</dbReference>
<evidence type="ECO:0000259" key="5">
    <source>
        <dbReference type="PROSITE" id="PS50033"/>
    </source>
</evidence>
<evidence type="ECO:0000313" key="9">
    <source>
        <dbReference type="EMBL" id="KAL0489150.1"/>
    </source>
</evidence>
<accession>A0AAW2ZK20</accession>
<dbReference type="GO" id="GO:0004722">
    <property type="term" value="F:protein serine/threonine phosphatase activity"/>
    <property type="evidence" value="ECO:0007669"/>
    <property type="project" value="UniProtKB-EC"/>
</dbReference>
<comment type="caution">
    <text evidence="9">The sequence shown here is derived from an EMBL/GenBank/DDBJ whole genome shotgun (WGS) entry which is preliminary data.</text>
</comment>
<reference evidence="9 10" key="1">
    <citation type="submission" date="2024-03" db="EMBL/GenBank/DDBJ databases">
        <title>The Acrasis kona genome and developmental transcriptomes reveal deep origins of eukaryotic multicellular pathways.</title>
        <authorList>
            <person name="Sheikh S."/>
            <person name="Fu C.-J."/>
            <person name="Brown M.W."/>
            <person name="Baldauf S.L."/>
        </authorList>
    </citation>
    <scope>NUCLEOTIDE SEQUENCE [LARGE SCALE GENOMIC DNA]</scope>
    <source>
        <strain evidence="9 10">ATCC MYA-3509</strain>
    </source>
</reference>
<dbReference type="InterPro" id="IPR029071">
    <property type="entry name" value="Ubiquitin-like_domsf"/>
</dbReference>
<dbReference type="EC" id="3.1.3.16" evidence="1"/>
<comment type="catalytic activity">
    <reaction evidence="4">
        <text>O-phospho-L-threonyl-[protein] + H2O = L-threonyl-[protein] + phosphate</text>
        <dbReference type="Rhea" id="RHEA:47004"/>
        <dbReference type="Rhea" id="RHEA-COMP:11060"/>
        <dbReference type="Rhea" id="RHEA-COMP:11605"/>
        <dbReference type="ChEBI" id="CHEBI:15377"/>
        <dbReference type="ChEBI" id="CHEBI:30013"/>
        <dbReference type="ChEBI" id="CHEBI:43474"/>
        <dbReference type="ChEBI" id="CHEBI:61977"/>
        <dbReference type="EC" id="3.1.3.16"/>
    </reaction>
</comment>
<dbReference type="Pfam" id="PF00782">
    <property type="entry name" value="DSPc"/>
    <property type="match status" value="1"/>
</dbReference>
<sequence>MAFSNSFDATKVTDNLYIGSLFACDKQQVLQQLGIRYIVNATTHIQNYFPETITYHRVSIEDSEDTDIMEHFDECSKFIANAIKVNKSSVLVHCKAGMSRSATLVIAYLMKFEGYDLKTAHKHLLRCRPIISPNKYFLAQLCQHELYLLRRNSMSVRDFMSDESKLKLKLSSSSTLLEFNPNIHTDSNQETVRMQIRFSRGNTGKYNIKMNKTDTIADLRNMIESSCSGVTSSVYQLVVTHPRQILHNQKMTIEKLDNCILTVNFLM</sequence>
<dbReference type="PROSITE" id="PS00383">
    <property type="entry name" value="TYR_PHOSPHATASE_1"/>
    <property type="match status" value="1"/>
</dbReference>
<dbReference type="InterPro" id="IPR043587">
    <property type="entry name" value="Phosphatase_SSH-like"/>
</dbReference>
<dbReference type="SMART" id="SM00195">
    <property type="entry name" value="DSPc"/>
    <property type="match status" value="1"/>
</dbReference>
<dbReference type="Gene3D" id="3.90.190.10">
    <property type="entry name" value="Protein tyrosine phosphatase superfamily"/>
    <property type="match status" value="1"/>
</dbReference>
<evidence type="ECO:0000259" key="7">
    <source>
        <dbReference type="PROSITE" id="PS50056"/>
    </source>
</evidence>
<protein>
    <recommendedName>
        <fullName evidence="1">protein-serine/threonine phosphatase</fullName>
        <ecNumber evidence="1">3.1.3.16</ecNumber>
    </recommendedName>
</protein>
<dbReference type="InterPro" id="IPR001012">
    <property type="entry name" value="UBX_dom"/>
</dbReference>
<dbReference type="GO" id="GO:0003779">
    <property type="term" value="F:actin binding"/>
    <property type="evidence" value="ECO:0007669"/>
    <property type="project" value="InterPro"/>
</dbReference>
<feature type="domain" description="Tyrosine specific protein phosphatases" evidence="7">
    <location>
        <begin position="70"/>
        <end position="129"/>
    </location>
</feature>
<dbReference type="SUPFAM" id="SSF54236">
    <property type="entry name" value="Ubiquitin-like"/>
    <property type="match status" value="1"/>
</dbReference>
<dbReference type="InterPro" id="IPR000387">
    <property type="entry name" value="Tyr_Pase_dom"/>
</dbReference>
<dbReference type="PANTHER" id="PTHR45864:SF8">
    <property type="entry name" value="CHROMOSOME UNDETERMINED SCAFFOLD_164, WHOLE GENOME SHOTGUN SEQUENCE"/>
    <property type="match status" value="1"/>
</dbReference>
<keyword evidence="3" id="KW-0904">Protein phosphatase</keyword>
<organism evidence="9 10">
    <name type="scientific">Acrasis kona</name>
    <dbReference type="NCBI Taxonomy" id="1008807"/>
    <lineage>
        <taxon>Eukaryota</taxon>
        <taxon>Discoba</taxon>
        <taxon>Heterolobosea</taxon>
        <taxon>Tetramitia</taxon>
        <taxon>Eutetramitia</taxon>
        <taxon>Acrasidae</taxon>
        <taxon>Acrasis</taxon>
    </lineage>
</organism>
<dbReference type="PROSITE" id="PS50054">
    <property type="entry name" value="TYR_PHOSPHATASE_DUAL"/>
    <property type="match status" value="1"/>
</dbReference>
<proteinExistence type="predicted"/>
<keyword evidence="2" id="KW-0378">Hydrolase</keyword>
<evidence type="ECO:0000256" key="2">
    <source>
        <dbReference type="ARBA" id="ARBA00022801"/>
    </source>
</evidence>
<dbReference type="SUPFAM" id="SSF52799">
    <property type="entry name" value="(Phosphotyrosine protein) phosphatases II"/>
    <property type="match status" value="1"/>
</dbReference>
<gene>
    <name evidence="8" type="ORF">AKO1_009599</name>
    <name evidence="9" type="ORF">AKO1_013871</name>
</gene>
<name>A0AAW2ZK20_9EUKA</name>
<dbReference type="AlphaFoldDB" id="A0AAW2ZK20"/>
<dbReference type="Gene3D" id="3.10.20.90">
    <property type="entry name" value="Phosphatidylinositol 3-kinase Catalytic Subunit, Chain A, domain 1"/>
    <property type="match status" value="1"/>
</dbReference>
<dbReference type="InterPro" id="IPR029021">
    <property type="entry name" value="Prot-tyrosine_phosphatase-like"/>
</dbReference>
<dbReference type="PRINTS" id="PR01908">
    <property type="entry name" value="ADSPHPHTASE"/>
</dbReference>
<keyword evidence="10" id="KW-1185">Reference proteome</keyword>
<feature type="domain" description="Tyrosine-protein phosphatase" evidence="6">
    <location>
        <begin position="8"/>
        <end position="150"/>
    </location>
</feature>
<dbReference type="PROSITE" id="PS50056">
    <property type="entry name" value="TYR_PHOSPHATASE_2"/>
    <property type="match status" value="1"/>
</dbReference>
<dbReference type="EMBL" id="JAOPGA020001520">
    <property type="protein sequence ID" value="KAL0489150.1"/>
    <property type="molecule type" value="Genomic_DNA"/>
</dbReference>
<dbReference type="PANTHER" id="PTHR45864">
    <property type="entry name" value="SLINGSHOT PROTEIN PHOSPHATASE HOMOLOG"/>
    <property type="match status" value="1"/>
</dbReference>
<evidence type="ECO:0000256" key="1">
    <source>
        <dbReference type="ARBA" id="ARBA00013081"/>
    </source>
</evidence>
<evidence type="ECO:0000256" key="3">
    <source>
        <dbReference type="ARBA" id="ARBA00022912"/>
    </source>
</evidence>
<evidence type="ECO:0000313" key="8">
    <source>
        <dbReference type="EMBL" id="KAL0479191.1"/>
    </source>
</evidence>
<dbReference type="InterPro" id="IPR020422">
    <property type="entry name" value="TYR_PHOSPHATASE_DUAL_dom"/>
</dbReference>
<dbReference type="CDD" id="cd14498">
    <property type="entry name" value="DSP"/>
    <property type="match status" value="1"/>
</dbReference>
<dbReference type="FunFam" id="3.90.190.10:FF:000004">
    <property type="entry name" value="Protein phosphatase Slingshot homolog 2"/>
    <property type="match status" value="1"/>
</dbReference>
<dbReference type="GO" id="GO:0030837">
    <property type="term" value="P:negative regulation of actin filament polymerization"/>
    <property type="evidence" value="ECO:0007669"/>
    <property type="project" value="InterPro"/>
</dbReference>
<dbReference type="Proteomes" id="UP001431209">
    <property type="component" value="Unassembled WGS sequence"/>
</dbReference>
<evidence type="ECO:0000256" key="4">
    <source>
        <dbReference type="ARBA" id="ARBA00048336"/>
    </source>
</evidence>